<evidence type="ECO:0000256" key="1">
    <source>
        <dbReference type="SAM" id="MobiDB-lite"/>
    </source>
</evidence>
<sequence>MSLPAQKSSTQASSSSTPAAAEPAPPSTLEVDILILANNKRHNKDGPMGPGPLVYTHQQSETPYMIAQCEKHHLKLSGVLHTPPPVRVDSTLRVQWHTSGLKAKFLAGSLHKQSTSSPQAVHIPCQALWSPRGL</sequence>
<name>A0A8H6I9J8_9AGAR</name>
<gene>
    <name evidence="2" type="ORF">DFP72DRAFT_1061658</name>
</gene>
<comment type="caution">
    <text evidence="2">The sequence shown here is derived from an EMBL/GenBank/DDBJ whole genome shotgun (WGS) entry which is preliminary data.</text>
</comment>
<evidence type="ECO:0000313" key="3">
    <source>
        <dbReference type="Proteomes" id="UP000521943"/>
    </source>
</evidence>
<feature type="region of interest" description="Disordered" evidence="1">
    <location>
        <begin position="1"/>
        <end position="28"/>
    </location>
</feature>
<accession>A0A8H6I9J8</accession>
<keyword evidence="3" id="KW-1185">Reference proteome</keyword>
<feature type="compositionally biased region" description="Low complexity" evidence="1">
    <location>
        <begin position="1"/>
        <end position="22"/>
    </location>
</feature>
<proteinExistence type="predicted"/>
<dbReference type="EMBL" id="JACGCI010000009">
    <property type="protein sequence ID" value="KAF6761440.1"/>
    <property type="molecule type" value="Genomic_DNA"/>
</dbReference>
<dbReference type="AlphaFoldDB" id="A0A8H6I9J8"/>
<protein>
    <submittedName>
        <fullName evidence="2">Uncharacterized protein</fullName>
    </submittedName>
</protein>
<dbReference type="Proteomes" id="UP000521943">
    <property type="component" value="Unassembled WGS sequence"/>
</dbReference>
<reference evidence="2 3" key="1">
    <citation type="submission" date="2020-07" db="EMBL/GenBank/DDBJ databases">
        <title>Comparative genomics of pyrophilous fungi reveals a link between fire events and developmental genes.</title>
        <authorList>
            <consortium name="DOE Joint Genome Institute"/>
            <person name="Steindorff A.S."/>
            <person name="Carver A."/>
            <person name="Calhoun S."/>
            <person name="Stillman K."/>
            <person name="Liu H."/>
            <person name="Lipzen A."/>
            <person name="Pangilinan J."/>
            <person name="Labutti K."/>
            <person name="Bruns T.D."/>
            <person name="Grigoriev I.V."/>
        </authorList>
    </citation>
    <scope>NUCLEOTIDE SEQUENCE [LARGE SCALE GENOMIC DNA]</scope>
    <source>
        <strain evidence="2 3">CBS 144469</strain>
    </source>
</reference>
<evidence type="ECO:0000313" key="2">
    <source>
        <dbReference type="EMBL" id="KAF6761440.1"/>
    </source>
</evidence>
<organism evidence="2 3">
    <name type="scientific">Ephemerocybe angulata</name>
    <dbReference type="NCBI Taxonomy" id="980116"/>
    <lineage>
        <taxon>Eukaryota</taxon>
        <taxon>Fungi</taxon>
        <taxon>Dikarya</taxon>
        <taxon>Basidiomycota</taxon>
        <taxon>Agaricomycotina</taxon>
        <taxon>Agaricomycetes</taxon>
        <taxon>Agaricomycetidae</taxon>
        <taxon>Agaricales</taxon>
        <taxon>Agaricineae</taxon>
        <taxon>Psathyrellaceae</taxon>
        <taxon>Ephemerocybe</taxon>
    </lineage>
</organism>